<feature type="compositionally biased region" description="Basic and acidic residues" evidence="1">
    <location>
        <begin position="1"/>
        <end position="11"/>
    </location>
</feature>
<dbReference type="HOGENOM" id="CLU_314966_0_0_1"/>
<reference evidence="2 3" key="1">
    <citation type="submission" date="2011-08" db="EMBL/GenBank/DDBJ databases">
        <authorList>
            <person name="Liu Z.J."/>
            <person name="Shi F.L."/>
            <person name="Lu J.Q."/>
            <person name="Li M."/>
            <person name="Wang Z.L."/>
        </authorList>
    </citation>
    <scope>NUCLEOTIDE SEQUENCE [LARGE SCALE GENOMIC DNA]</scope>
    <source>
        <strain evidence="2 3">USNM 41457</strain>
    </source>
</reference>
<proteinExistence type="predicted"/>
<organism evidence="2 3">
    <name type="scientific">Edhazardia aedis (strain USNM 41457)</name>
    <name type="common">Microsporidian parasite</name>
    <dbReference type="NCBI Taxonomy" id="1003232"/>
    <lineage>
        <taxon>Eukaryota</taxon>
        <taxon>Fungi</taxon>
        <taxon>Fungi incertae sedis</taxon>
        <taxon>Microsporidia</taxon>
        <taxon>Edhazardia</taxon>
    </lineage>
</organism>
<feature type="compositionally biased region" description="Basic and acidic residues" evidence="1">
    <location>
        <begin position="136"/>
        <end position="183"/>
    </location>
</feature>
<dbReference type="EMBL" id="AFBI03000005">
    <property type="protein sequence ID" value="EJW01335.1"/>
    <property type="molecule type" value="Genomic_DNA"/>
</dbReference>
<reference evidence="3" key="2">
    <citation type="submission" date="2015-07" db="EMBL/GenBank/DDBJ databases">
        <title>Contrasting host-pathogen interactions and genome evolution in two generalist and specialist microsporidian pathogens of mosquitoes.</title>
        <authorList>
            <consortium name="The Broad Institute Genomics Platform"/>
            <consortium name="The Broad Institute Genome Sequencing Center for Infectious Disease"/>
            <person name="Cuomo C.A."/>
            <person name="Sanscrainte N.D."/>
            <person name="Goldberg J.M."/>
            <person name="Heiman D."/>
            <person name="Young S."/>
            <person name="Zeng Q."/>
            <person name="Becnel J.J."/>
            <person name="Birren B.W."/>
        </authorList>
    </citation>
    <scope>NUCLEOTIDE SEQUENCE [LARGE SCALE GENOMIC DNA]</scope>
    <source>
        <strain evidence="3">USNM 41457</strain>
    </source>
</reference>
<evidence type="ECO:0000313" key="2">
    <source>
        <dbReference type="EMBL" id="EJW01335.1"/>
    </source>
</evidence>
<dbReference type="InParanoid" id="J9DFF6"/>
<protein>
    <submittedName>
        <fullName evidence="2">Uncharacterized protein</fullName>
    </submittedName>
</protein>
<feature type="region of interest" description="Disordered" evidence="1">
    <location>
        <begin position="1"/>
        <end position="186"/>
    </location>
</feature>
<gene>
    <name evidence="2" type="ORF">EDEG_00478</name>
</gene>
<evidence type="ECO:0000256" key="1">
    <source>
        <dbReference type="SAM" id="MobiDB-lite"/>
    </source>
</evidence>
<name>J9DFF6_EDHAE</name>
<evidence type="ECO:0000313" key="3">
    <source>
        <dbReference type="Proteomes" id="UP000003163"/>
    </source>
</evidence>
<feature type="compositionally biased region" description="Basic and acidic residues" evidence="1">
    <location>
        <begin position="64"/>
        <end position="94"/>
    </location>
</feature>
<dbReference type="AlphaFoldDB" id="J9DFF6"/>
<feature type="compositionally biased region" description="Polar residues" evidence="1">
    <location>
        <begin position="95"/>
        <end position="112"/>
    </location>
</feature>
<comment type="caution">
    <text evidence="2">The sequence shown here is derived from an EMBL/GenBank/DDBJ whole genome shotgun (WGS) entry which is preliminary data.</text>
</comment>
<accession>J9DFF6</accession>
<keyword evidence="3" id="KW-1185">Reference proteome</keyword>
<feature type="compositionally biased region" description="Basic residues" evidence="1">
    <location>
        <begin position="113"/>
        <end position="124"/>
    </location>
</feature>
<dbReference type="Proteomes" id="UP000003163">
    <property type="component" value="Unassembled WGS sequence"/>
</dbReference>
<sequence>MKNNVSDEEKTSNIFHDANKIKQRGVKRNFAAENKEKTTRPQVEANNTAKNAEKQKIIKKFKRNKYERVDALKTRPQNKSKEKNKKFNEPDKKNIQITIEGSIQNKNSFNRKNFTKSHPQKHQNRNSELKLINSNDHQDKRLSSHDVEKYSKKEHNSNLQSDKKDQENHDAKRNKPNMEEKIPQEQNKSIIQSTETDCKDNHPSINLSYVNNLKTKKSGEQSDLKSIVKNISDYKDLFSSDEIQESSDDDIKLIILHEKVSYAHDGTKNPQIVIRLFKNQDNLISHCKGKKYKYKIVISREIFIEDCLKYIKKMYFLNGKNKIQEIKDVDRKIENQINVDDLSEALENKGNTSKCIKEPIFKFNVIYAEKLKNLDADIQFDEQIIDFSQIVKIQETYDMDGYKLFVLHKTPEPKIESNDSSDSVQNLDKENLISIIEKKYAGCFSNSLYDGLDQYQKCEVILTYEVFNNKSWSKKIQNFEFMKNSDWLKKNRIRTDDNLFSLQIFLQAHFPENMYEIKESIVYYQEDFSKTDINNENEEGIISDDVLMPLDDIDEEKDEKTLEIDCDLEKSHSLPIINNKYNDLLFDRLFYINEARPNYFKIFYNDQFDSEGLNLENPQSYKDLLHSVNQNIPCKHNGLAPITSTFSDIKTSKKIVNDICEEKSENLGENPLDAIKTKKYMDFIPDFKGEIEKYFLQKCEYLHKNIDEITISNEAFDYLQILFNKTLEIIKDDLEKIFIQPKESNQIKLSHMTNLNFCLLQHPCYNHFFDENIVYDFNEIYLNHKDVINGQIILRNISEKMLKKSLEDNKSTNEEVDIITSNHSYLSNEIEKDEFSNKNTYEKGDKTIDKKDMNTNNISNIDSGNKDFDLKSFITNFIAHSLYDTNILFENENNTSKIEIENTQKSNDCNISNNERITDLNNDIKKDG</sequence>
<dbReference type="VEuPathDB" id="MicrosporidiaDB:EDEG_00478"/>